<keyword evidence="4" id="KW-1185">Reference proteome</keyword>
<comment type="similarity">
    <text evidence="1">Belongs to the class-I aminoacyl-tRNA synthetase family.</text>
</comment>
<keyword evidence="1" id="KW-0030">Aminoacyl-tRNA synthetase</keyword>
<dbReference type="InterPro" id="IPR001278">
    <property type="entry name" value="Arg-tRNA-ligase"/>
</dbReference>
<organism evidence="3 4">
    <name type="scientific">Oenococcus alcoholitolerans</name>
    <dbReference type="NCBI Taxonomy" id="931074"/>
    <lineage>
        <taxon>Bacteria</taxon>
        <taxon>Bacillati</taxon>
        <taxon>Bacillota</taxon>
        <taxon>Bacilli</taxon>
        <taxon>Lactobacillales</taxon>
        <taxon>Lactobacillaceae</taxon>
        <taxon>Oenococcus</taxon>
    </lineage>
</organism>
<dbReference type="PANTHER" id="PTHR11956:SF5">
    <property type="entry name" value="ARGININE--TRNA LIGASE, CYTOPLASMIC"/>
    <property type="match status" value="1"/>
</dbReference>
<dbReference type="SUPFAM" id="SSF52374">
    <property type="entry name" value="Nucleotidylyl transferase"/>
    <property type="match status" value="1"/>
</dbReference>
<accession>A0ABR4XPW5</accession>
<feature type="domain" description="Arginyl-tRNA synthetase catalytic core" evidence="2">
    <location>
        <begin position="9"/>
        <end position="120"/>
    </location>
</feature>
<gene>
    <name evidence="3" type="ORF">Q757_06815</name>
</gene>
<evidence type="ECO:0000259" key="2">
    <source>
        <dbReference type="Pfam" id="PF00750"/>
    </source>
</evidence>
<keyword evidence="1" id="KW-0067">ATP-binding</keyword>
<keyword evidence="1" id="KW-0648">Protein biosynthesis</keyword>
<comment type="caution">
    <text evidence="3">The sequence shown here is derived from an EMBL/GenBank/DDBJ whole genome shotgun (WGS) entry which is preliminary data.</text>
</comment>
<keyword evidence="1" id="KW-0436">Ligase</keyword>
<name>A0ABR4XPW5_9LACO</name>
<evidence type="ECO:0000256" key="1">
    <source>
        <dbReference type="RuleBase" id="RU363038"/>
    </source>
</evidence>
<dbReference type="Pfam" id="PF00750">
    <property type="entry name" value="tRNA-synt_1d"/>
    <property type="match status" value="1"/>
</dbReference>
<dbReference type="Proteomes" id="UP000030023">
    <property type="component" value="Unassembled WGS sequence"/>
</dbReference>
<proteinExistence type="inferred from homology"/>
<evidence type="ECO:0000313" key="3">
    <source>
        <dbReference type="EMBL" id="KGO30164.1"/>
    </source>
</evidence>
<dbReference type="Gene3D" id="3.40.50.620">
    <property type="entry name" value="HUPs"/>
    <property type="match status" value="1"/>
</dbReference>
<dbReference type="InterPro" id="IPR014729">
    <property type="entry name" value="Rossmann-like_a/b/a_fold"/>
</dbReference>
<evidence type="ECO:0000313" key="4">
    <source>
        <dbReference type="Proteomes" id="UP000030023"/>
    </source>
</evidence>
<reference evidence="3 4" key="1">
    <citation type="journal article" date="2014" name="Antonie Van Leeuwenhoek">
        <title>Oenococcus alcoholitolerans sp. nov., a lactic acid bacteria isolated from cachaca and ethanol fermentation processes.</title>
        <authorList>
            <person name="Badotti F."/>
            <person name="Moreira A.P."/>
            <person name="Tonon L.A."/>
            <person name="de Lucena B.T."/>
            <person name="Gomes Fde C."/>
            <person name="Kruger R."/>
            <person name="Thompson C.C."/>
            <person name="de Morais M.A.Jr."/>
            <person name="Rosa C.A."/>
            <person name="Thompson F.L."/>
        </authorList>
    </citation>
    <scope>NUCLEOTIDE SEQUENCE [LARGE SCALE GENOMIC DNA]</scope>
    <source>
        <strain evidence="3 4">UFRJ-M7.2.18</strain>
    </source>
</reference>
<dbReference type="InterPro" id="IPR035684">
    <property type="entry name" value="ArgRS_core"/>
</dbReference>
<dbReference type="PANTHER" id="PTHR11956">
    <property type="entry name" value="ARGINYL-TRNA SYNTHETASE"/>
    <property type="match status" value="1"/>
</dbReference>
<sequence>MAKLSIMIKMQPVVQMLKEKNLLVPSQGAQIVDLPKLLPDENFPIAMIVRSDGATQYITRDLASAIYRYDHYHFSHALYVVGNEQKDHFDQMKAILKLAGDDWSDGIEHIGFGLITMNGKKCPHVKETLWLYRTFLILLTSWPVNKFQKKIPI</sequence>
<dbReference type="EMBL" id="AXCV01000330">
    <property type="protein sequence ID" value="KGO30164.1"/>
    <property type="molecule type" value="Genomic_DNA"/>
</dbReference>
<keyword evidence="1" id="KW-0547">Nucleotide-binding</keyword>
<protein>
    <recommendedName>
        <fullName evidence="2">Arginyl-tRNA synthetase catalytic core domain-containing protein</fullName>
    </recommendedName>
</protein>